<dbReference type="SMART" id="SM00829">
    <property type="entry name" value="PKS_ER"/>
    <property type="match status" value="1"/>
</dbReference>
<comment type="caution">
    <text evidence="2">The sequence shown here is derived from an EMBL/GenBank/DDBJ whole genome shotgun (WGS) entry which is preliminary data.</text>
</comment>
<name>A0AAD6V3A1_9AGAR</name>
<dbReference type="Gene3D" id="3.40.50.720">
    <property type="entry name" value="NAD(P)-binding Rossmann-like Domain"/>
    <property type="match status" value="1"/>
</dbReference>
<feature type="domain" description="Enoyl reductase (ER)" evidence="1">
    <location>
        <begin position="15"/>
        <end position="337"/>
    </location>
</feature>
<gene>
    <name evidence="2" type="ORF">GGX14DRAFT_161142</name>
</gene>
<keyword evidence="3" id="KW-1185">Reference proteome</keyword>
<dbReference type="InterPro" id="IPR036291">
    <property type="entry name" value="NAD(P)-bd_dom_sf"/>
</dbReference>
<dbReference type="GO" id="GO:0016491">
    <property type="term" value="F:oxidoreductase activity"/>
    <property type="evidence" value="ECO:0007669"/>
    <property type="project" value="InterPro"/>
</dbReference>
<dbReference type="CDD" id="cd08267">
    <property type="entry name" value="MDR1"/>
    <property type="match status" value="1"/>
</dbReference>
<dbReference type="Pfam" id="PF08240">
    <property type="entry name" value="ADH_N"/>
    <property type="match status" value="1"/>
</dbReference>
<dbReference type="InterPro" id="IPR011032">
    <property type="entry name" value="GroES-like_sf"/>
</dbReference>
<dbReference type="PANTHER" id="PTHR11695">
    <property type="entry name" value="ALCOHOL DEHYDROGENASE RELATED"/>
    <property type="match status" value="1"/>
</dbReference>
<dbReference type="Proteomes" id="UP001219525">
    <property type="component" value="Unassembled WGS sequence"/>
</dbReference>
<dbReference type="InterPro" id="IPR020843">
    <property type="entry name" value="ER"/>
</dbReference>
<dbReference type="Gene3D" id="3.90.180.10">
    <property type="entry name" value="Medium-chain alcohol dehydrogenases, catalytic domain"/>
    <property type="match status" value="1"/>
</dbReference>
<organism evidence="2 3">
    <name type="scientific">Mycena pura</name>
    <dbReference type="NCBI Taxonomy" id="153505"/>
    <lineage>
        <taxon>Eukaryota</taxon>
        <taxon>Fungi</taxon>
        <taxon>Dikarya</taxon>
        <taxon>Basidiomycota</taxon>
        <taxon>Agaricomycotina</taxon>
        <taxon>Agaricomycetes</taxon>
        <taxon>Agaricomycetidae</taxon>
        <taxon>Agaricales</taxon>
        <taxon>Marasmiineae</taxon>
        <taxon>Mycenaceae</taxon>
        <taxon>Mycena</taxon>
    </lineage>
</organism>
<dbReference type="InterPro" id="IPR013154">
    <property type="entry name" value="ADH-like_N"/>
</dbReference>
<evidence type="ECO:0000259" key="1">
    <source>
        <dbReference type="SMART" id="SM00829"/>
    </source>
</evidence>
<accession>A0AAD6V3A1</accession>
<dbReference type="SUPFAM" id="SSF51735">
    <property type="entry name" value="NAD(P)-binding Rossmann-fold domains"/>
    <property type="match status" value="1"/>
</dbReference>
<dbReference type="GO" id="GO:0005739">
    <property type="term" value="C:mitochondrion"/>
    <property type="evidence" value="ECO:0007669"/>
    <property type="project" value="TreeGrafter"/>
</dbReference>
<dbReference type="PANTHER" id="PTHR11695:SF294">
    <property type="entry name" value="RETICULON-4-INTERACTING PROTEIN 1, MITOCHONDRIAL"/>
    <property type="match status" value="1"/>
</dbReference>
<proteinExistence type="predicted"/>
<dbReference type="SUPFAM" id="SSF50129">
    <property type="entry name" value="GroES-like"/>
    <property type="match status" value="1"/>
</dbReference>
<dbReference type="Pfam" id="PF13602">
    <property type="entry name" value="ADH_zinc_N_2"/>
    <property type="match status" value="1"/>
</dbReference>
<dbReference type="EMBL" id="JARJCW010000059">
    <property type="protein sequence ID" value="KAJ7201371.1"/>
    <property type="molecule type" value="Genomic_DNA"/>
</dbReference>
<dbReference type="AlphaFoldDB" id="A0AAD6V3A1"/>
<evidence type="ECO:0000313" key="3">
    <source>
        <dbReference type="Proteomes" id="UP001219525"/>
    </source>
</evidence>
<sequence length="343" mass="36454">MPTNYSAWVAVRKGHPADAIQLKTDLTIPTKLAKDHVLVKVLATALNPVGYKLLGFLPNFLAGRPHVMEQDVAGVIVDPNGSEFSTGDKVFGVSGSTTNGTLAQYVVLPAARLATMPPNISAVEAAGLATVIVTANQALRDLHVESGQTVFVNGGSSAVGLSAIQIAKSMGCKVVATASGRNKDLLLGSGVDEFIDYTQAPLVEQLKSNPPSPKFHAIFDAVGLTDPVLYLNSALYLAPGGKYVTAGTLPKTRKEFSGMLRQVFEGFLRPTWLGGVQRGYGAVTIKFEKKELETARDLVTKGAVKPIVDSVHPFDRDGVMRAYEKLMSKHAAGKVVIKVADEE</sequence>
<evidence type="ECO:0000313" key="2">
    <source>
        <dbReference type="EMBL" id="KAJ7201371.1"/>
    </source>
</evidence>
<dbReference type="InterPro" id="IPR050700">
    <property type="entry name" value="YIM1/Zinc_Alcohol_DH_Fams"/>
</dbReference>
<reference evidence="2" key="1">
    <citation type="submission" date="2023-03" db="EMBL/GenBank/DDBJ databases">
        <title>Massive genome expansion in bonnet fungi (Mycena s.s.) driven by repeated elements and novel gene families across ecological guilds.</title>
        <authorList>
            <consortium name="Lawrence Berkeley National Laboratory"/>
            <person name="Harder C.B."/>
            <person name="Miyauchi S."/>
            <person name="Viragh M."/>
            <person name="Kuo A."/>
            <person name="Thoen E."/>
            <person name="Andreopoulos B."/>
            <person name="Lu D."/>
            <person name="Skrede I."/>
            <person name="Drula E."/>
            <person name="Henrissat B."/>
            <person name="Morin E."/>
            <person name="Kohler A."/>
            <person name="Barry K."/>
            <person name="LaButti K."/>
            <person name="Morin E."/>
            <person name="Salamov A."/>
            <person name="Lipzen A."/>
            <person name="Mereny Z."/>
            <person name="Hegedus B."/>
            <person name="Baldrian P."/>
            <person name="Stursova M."/>
            <person name="Weitz H."/>
            <person name="Taylor A."/>
            <person name="Grigoriev I.V."/>
            <person name="Nagy L.G."/>
            <person name="Martin F."/>
            <person name="Kauserud H."/>
        </authorList>
    </citation>
    <scope>NUCLEOTIDE SEQUENCE</scope>
    <source>
        <strain evidence="2">9144</strain>
    </source>
</reference>
<protein>
    <submittedName>
        <fullName evidence="2">NAD(P)-binding protein</fullName>
    </submittedName>
</protein>